<gene>
    <name evidence="2" type="ORF">cand_000520</name>
</gene>
<dbReference type="SUPFAM" id="SSF47473">
    <property type="entry name" value="EF-hand"/>
    <property type="match status" value="1"/>
</dbReference>
<accession>A0A1J4MSX4</accession>
<dbReference type="AlphaFoldDB" id="A0A1J4MSX4"/>
<protein>
    <submittedName>
        <fullName evidence="2">Uncharacterized protein</fullName>
    </submittedName>
</protein>
<dbReference type="InterPro" id="IPR011992">
    <property type="entry name" value="EF-hand-dom_pair"/>
</dbReference>
<dbReference type="EMBL" id="LRBS01000057">
    <property type="protein sequence ID" value="OII76531.1"/>
    <property type="molecule type" value="Genomic_DNA"/>
</dbReference>
<sequence>METNLDIEEYDIRNFIPLYPKTCSLLYSPPLLPDSYDIKDNFETEKVSNSKLHKGNLGSKNSPNKKSECTGVKEYVCHKVDTNDYELQDKLRYSLLHPMSKSSQNNLQVNPKTKTNRNTLNKVLDSCEENKQKILASLKNSNFPEYEQSLKSKTKLIVKNPLKQNITQPDYICSKKEILKSEKLWKNTINELEKNNQSLKVSLKETAISTPKSVELVNSEYSKSTTVPLGSIHKEIPFSKQIVRLPGYLQFNSKPERSILKSAGKNISSDTSKTSVLVNGIKKNDIGLLKQDIIKTEPKLELVKNSNKDKKVSNELRSKLQINGTVRYTTGLKEISSYEDQKTLKKSLDVSTRKESMQLYREHAEDKFEIMHGIPEEFTAKLLLRPNLVKIEKNSNNEVVIYVPCRLNSDLECIFYFFSDNNIFLFPEQFAKMLHCAHLYHSSKPLDILERMFPSNDETEPDIVKKSISYSSFLKLLHRFALFKFRSMGISEEEKLNIVISFIINSKGGKRASEKLLKVGRCIQVNDPTLQRQTKNIQVVAETKEKKIGQIIETVGVGVGTRVKVYDVSCECDLENQTSKYSASDTLEINSNNSLESGDNSKVGSEHIIEGESILLYTDTKDSKEKILYFNPDEYKSKHFILTEDSESYGDQPEFLSDIGRAITSIGSEDDKKIYRIFIYYVGPNKSKLSYRQFYNMMNDSGILGGFMEDFITPIQLERCYSAVLTDPKGIDYWEFKEVLLYCGETASCGDTPSTALQNIVKKYILPLILPIYQPNNFEKCEDAIAVANSNKLNSRTLETLQTMINKTTLPWFRLGNCPFISSDESNSCSCDCSSSYSDSTDSNESSYSSESPKSL</sequence>
<comment type="caution">
    <text evidence="2">The sequence shown here is derived from an EMBL/GenBank/DDBJ whole genome shotgun (WGS) entry which is preliminary data.</text>
</comment>
<name>A0A1J4MSX4_9CRYT</name>
<proteinExistence type="predicted"/>
<organism evidence="2 3">
    <name type="scientific">Cryptosporidium andersoni</name>
    <dbReference type="NCBI Taxonomy" id="117008"/>
    <lineage>
        <taxon>Eukaryota</taxon>
        <taxon>Sar</taxon>
        <taxon>Alveolata</taxon>
        <taxon>Apicomplexa</taxon>
        <taxon>Conoidasida</taxon>
        <taxon>Coccidia</taxon>
        <taxon>Eucoccidiorida</taxon>
        <taxon>Eimeriorina</taxon>
        <taxon>Cryptosporidiidae</taxon>
        <taxon>Cryptosporidium</taxon>
    </lineage>
</organism>
<feature type="region of interest" description="Disordered" evidence="1">
    <location>
        <begin position="831"/>
        <end position="856"/>
    </location>
</feature>
<feature type="region of interest" description="Disordered" evidence="1">
    <location>
        <begin position="47"/>
        <end position="66"/>
    </location>
</feature>
<keyword evidence="3" id="KW-1185">Reference proteome</keyword>
<dbReference type="OrthoDB" id="343952at2759"/>
<dbReference type="RefSeq" id="XP_067068377.1">
    <property type="nucleotide sequence ID" value="XM_067210302.1"/>
</dbReference>
<dbReference type="VEuPathDB" id="CryptoDB:cand_000520"/>
<evidence type="ECO:0000256" key="1">
    <source>
        <dbReference type="SAM" id="MobiDB-lite"/>
    </source>
</evidence>
<dbReference type="Proteomes" id="UP000186804">
    <property type="component" value="Unassembled WGS sequence"/>
</dbReference>
<dbReference type="GeneID" id="92364237"/>
<evidence type="ECO:0000313" key="3">
    <source>
        <dbReference type="Proteomes" id="UP000186804"/>
    </source>
</evidence>
<evidence type="ECO:0000313" key="2">
    <source>
        <dbReference type="EMBL" id="OII76531.1"/>
    </source>
</evidence>
<reference evidence="2 3" key="1">
    <citation type="submission" date="2016-10" db="EMBL/GenBank/DDBJ databases">
        <title>Reductive evolution of mitochondrial metabolism and differential evolution of invasion-related proteins in Cryptosporidium.</title>
        <authorList>
            <person name="Liu S."/>
            <person name="Roellig D.M."/>
            <person name="Guo Y."/>
            <person name="Li N."/>
            <person name="Frace M.A."/>
            <person name="Tang K."/>
            <person name="Zhang L."/>
            <person name="Feng Y."/>
            <person name="Xiao L."/>
        </authorList>
    </citation>
    <scope>NUCLEOTIDE SEQUENCE [LARGE SCALE GENOMIC DNA]</scope>
    <source>
        <strain evidence="2">30847</strain>
    </source>
</reference>